<gene>
    <name evidence="1" type="ORF">Ctaglu_20810</name>
</gene>
<proteinExistence type="predicted"/>
<accession>A0A401ULQ1</accession>
<dbReference type="OrthoDB" id="3189403at2"/>
<dbReference type="InterPro" id="IPR021145">
    <property type="entry name" value="Portal_protein_SPP1_Gp6-like"/>
</dbReference>
<dbReference type="EMBL" id="BHYK01000010">
    <property type="protein sequence ID" value="GCD10458.1"/>
    <property type="molecule type" value="Genomic_DNA"/>
</dbReference>
<evidence type="ECO:0000313" key="1">
    <source>
        <dbReference type="EMBL" id="GCD10458.1"/>
    </source>
</evidence>
<protein>
    <recommendedName>
        <fullName evidence="3">Portal protein</fullName>
    </recommendedName>
</protein>
<keyword evidence="2" id="KW-1185">Reference proteome</keyword>
<dbReference type="Pfam" id="PF05133">
    <property type="entry name" value="SPP1_portal"/>
    <property type="match status" value="1"/>
</dbReference>
<organism evidence="1 2">
    <name type="scientific">Clostridium tagluense</name>
    <dbReference type="NCBI Taxonomy" id="360422"/>
    <lineage>
        <taxon>Bacteria</taxon>
        <taxon>Bacillati</taxon>
        <taxon>Bacillota</taxon>
        <taxon>Clostridia</taxon>
        <taxon>Eubacteriales</taxon>
        <taxon>Clostridiaceae</taxon>
        <taxon>Clostridium</taxon>
    </lineage>
</organism>
<evidence type="ECO:0008006" key="3">
    <source>
        <dbReference type="Google" id="ProtNLM"/>
    </source>
</evidence>
<sequence length="466" mass="53864">MTEVTTNTIVLDDTMLNKMFDVFNKIQTAPEFEYAKKQRYYNSKHDILTDYNILKGKTRSNEIIISNYIQKFVDLESAYVASNPICFTSSTKETIHIEALYQYIKGFSKNCYSDLLKQVGIYGEAYKLLYYVVNPLGGYTLKSKIYNPTNAFIIKNDFDEIEYFFYVYSKNFFDDSKYIDVYTRDSITTYKVLEKDTKTIKVNEYSLKDFELIDQVENLFKEVPVSICKIDKTIFDKIKRINDNLNISLSNNINISNDFRTSFLGIKGAEIKEEDKEKINEGGVICIPADGDVKFITRDINSEFAITLIETCIDQIYQQTGHINSQEKTTSNTSGSNLRNRLIQLEQRCGELSNSLQDAISNEIRLIYNFDSLVNNTQYNYLDVNIKTTMNVPIDIIVLGDFISKVSDKFPLTTLYSLCPFVDNPQLTFEKYLEERRILINLENGDILDDIIVDGNIEDTEDTNEE</sequence>
<evidence type="ECO:0000313" key="2">
    <source>
        <dbReference type="Proteomes" id="UP000287872"/>
    </source>
</evidence>
<reference evidence="1 2" key="1">
    <citation type="submission" date="2018-11" db="EMBL/GenBank/DDBJ databases">
        <title>Genome sequencing and assembly of Clostridium tagluense strain A121.</title>
        <authorList>
            <person name="Murakami T."/>
            <person name="Segawa T."/>
            <person name="Shcherbakova V.A."/>
            <person name="Mori H."/>
            <person name="Yoshimura Y."/>
        </authorList>
    </citation>
    <scope>NUCLEOTIDE SEQUENCE [LARGE SCALE GENOMIC DNA]</scope>
    <source>
        <strain evidence="1 2">A121</strain>
    </source>
</reference>
<dbReference type="RefSeq" id="WP_125001128.1">
    <property type="nucleotide sequence ID" value="NZ_BHYK01000010.1"/>
</dbReference>
<comment type="caution">
    <text evidence="1">The sequence shown here is derived from an EMBL/GenBank/DDBJ whole genome shotgun (WGS) entry which is preliminary data.</text>
</comment>
<dbReference type="Proteomes" id="UP000287872">
    <property type="component" value="Unassembled WGS sequence"/>
</dbReference>
<dbReference type="AlphaFoldDB" id="A0A401ULQ1"/>
<name>A0A401ULQ1_9CLOT</name>